<evidence type="ECO:0000313" key="1">
    <source>
        <dbReference type="EMBL" id="OOV08610.1"/>
    </source>
</evidence>
<dbReference type="Proteomes" id="UP000190750">
    <property type="component" value="Unassembled WGS sequence"/>
</dbReference>
<keyword evidence="2" id="KW-1185">Reference proteome</keyword>
<organism evidence="1 2">
    <name type="scientific">Rhodoferax fermentans</name>
    <dbReference type="NCBI Taxonomy" id="28066"/>
    <lineage>
        <taxon>Bacteria</taxon>
        <taxon>Pseudomonadati</taxon>
        <taxon>Pseudomonadota</taxon>
        <taxon>Betaproteobacteria</taxon>
        <taxon>Burkholderiales</taxon>
        <taxon>Comamonadaceae</taxon>
        <taxon>Rhodoferax</taxon>
    </lineage>
</organism>
<sequence length="89" mass="9470">MLKVNSRMTANALPAANAPKFEPPALADPAFFAWAIRVGLRLANKPPGTPAGAVERAILMEGTPCPEWAQGLAFLMSMANAHNRETRGV</sequence>
<proteinExistence type="predicted"/>
<dbReference type="AlphaFoldDB" id="A0A1T1AWY0"/>
<gene>
    <name evidence="1" type="ORF">RF819_19620</name>
</gene>
<protein>
    <submittedName>
        <fullName evidence="1">Uncharacterized protein</fullName>
    </submittedName>
</protein>
<comment type="caution">
    <text evidence="1">The sequence shown here is derived from an EMBL/GenBank/DDBJ whole genome shotgun (WGS) entry which is preliminary data.</text>
</comment>
<evidence type="ECO:0000313" key="2">
    <source>
        <dbReference type="Proteomes" id="UP000190750"/>
    </source>
</evidence>
<reference evidence="1 2" key="1">
    <citation type="submission" date="2017-01" db="EMBL/GenBank/DDBJ databases">
        <title>Genome sequencing of Rhodoferax fermentans JCM 7819.</title>
        <authorList>
            <person name="Kim Y.J."/>
            <person name="Farh M.E.-A."/>
            <person name="Yang D.-C."/>
        </authorList>
    </citation>
    <scope>NUCLEOTIDE SEQUENCE [LARGE SCALE GENOMIC DNA]</scope>
    <source>
        <strain evidence="1 2">JCM 7819</strain>
    </source>
</reference>
<dbReference type="EMBL" id="MTJN01000002">
    <property type="protein sequence ID" value="OOV08610.1"/>
    <property type="molecule type" value="Genomic_DNA"/>
</dbReference>
<name>A0A1T1AWY0_RHOFE</name>
<dbReference type="STRING" id="28066.RF819_19620"/>
<accession>A0A1T1AWY0</accession>